<comment type="subcellular location">
    <subcellularLocation>
        <location evidence="5">Cytoplasm</location>
    </subcellularLocation>
</comment>
<sequence length="173" mass="18473">MGAWVRVAEFTKAKHLKGGLVARSVAGLPFLLEEGLFCAFVPPVIDVPRQGTVVEVRPEARGGAMVFFDTVVDANQADALVGCYVLARREDLPDDVLELQEGGIEGFTVVDAEAGTIGTAVAINEMPGQHLLEVARAGQEGTVLIPVVDEFLEGVDEQTRCIYVNVPQGLLDL</sequence>
<dbReference type="GO" id="GO:0043022">
    <property type="term" value="F:ribosome binding"/>
    <property type="evidence" value="ECO:0007669"/>
    <property type="project" value="InterPro"/>
</dbReference>
<gene>
    <name evidence="5" type="primary">rimM</name>
    <name evidence="7" type="ORF">C1880_03910</name>
</gene>
<evidence type="ECO:0000256" key="2">
    <source>
        <dbReference type="ARBA" id="ARBA00022517"/>
    </source>
</evidence>
<keyword evidence="2 5" id="KW-0690">Ribosome biogenesis</keyword>
<comment type="similarity">
    <text evidence="5">Belongs to the RimM family.</text>
</comment>
<keyword evidence="4 5" id="KW-0143">Chaperone</keyword>
<dbReference type="HAMAP" id="MF_00014">
    <property type="entry name" value="Ribosome_mat_RimM"/>
    <property type="match status" value="1"/>
</dbReference>
<evidence type="ECO:0000256" key="1">
    <source>
        <dbReference type="ARBA" id="ARBA00022490"/>
    </source>
</evidence>
<dbReference type="InterPro" id="IPR036976">
    <property type="entry name" value="RimM_N_sf"/>
</dbReference>
<dbReference type="Proteomes" id="UP000253792">
    <property type="component" value="Unassembled WGS sequence"/>
</dbReference>
<dbReference type="STRING" id="1034345.GCA_000236865_00334"/>
<dbReference type="GO" id="GO:0005840">
    <property type="term" value="C:ribosome"/>
    <property type="evidence" value="ECO:0007669"/>
    <property type="project" value="InterPro"/>
</dbReference>
<evidence type="ECO:0000259" key="6">
    <source>
        <dbReference type="Pfam" id="PF24986"/>
    </source>
</evidence>
<dbReference type="GO" id="GO:0005737">
    <property type="term" value="C:cytoplasm"/>
    <property type="evidence" value="ECO:0007669"/>
    <property type="project" value="UniProtKB-SubCell"/>
</dbReference>
<keyword evidence="3 5" id="KW-0698">rRNA processing</keyword>
<dbReference type="GO" id="GO:0042274">
    <property type="term" value="P:ribosomal small subunit biogenesis"/>
    <property type="evidence" value="ECO:0007669"/>
    <property type="project" value="UniProtKB-UniRule"/>
</dbReference>
<dbReference type="Pfam" id="PF24986">
    <property type="entry name" value="PRC_RimM"/>
    <property type="match status" value="1"/>
</dbReference>
<evidence type="ECO:0000313" key="7">
    <source>
        <dbReference type="EMBL" id="RDB56050.1"/>
    </source>
</evidence>
<dbReference type="GO" id="GO:0006364">
    <property type="term" value="P:rRNA processing"/>
    <property type="evidence" value="ECO:0007669"/>
    <property type="project" value="UniProtKB-UniRule"/>
</dbReference>
<evidence type="ECO:0000256" key="4">
    <source>
        <dbReference type="ARBA" id="ARBA00023186"/>
    </source>
</evidence>
<organism evidence="7 8">
    <name type="scientific">Senegalimassilia anaerobia</name>
    <dbReference type="NCBI Taxonomy" id="1473216"/>
    <lineage>
        <taxon>Bacteria</taxon>
        <taxon>Bacillati</taxon>
        <taxon>Actinomycetota</taxon>
        <taxon>Coriobacteriia</taxon>
        <taxon>Coriobacteriales</taxon>
        <taxon>Coriobacteriaceae</taxon>
        <taxon>Senegalimassilia</taxon>
    </lineage>
</organism>
<dbReference type="EMBL" id="PPTP01000003">
    <property type="protein sequence ID" value="RDB56050.1"/>
    <property type="molecule type" value="Genomic_DNA"/>
</dbReference>
<dbReference type="PANTHER" id="PTHR33692:SF1">
    <property type="entry name" value="RIBOSOME MATURATION FACTOR RIMM"/>
    <property type="match status" value="1"/>
</dbReference>
<dbReference type="InterPro" id="IPR056792">
    <property type="entry name" value="PRC_RimM"/>
</dbReference>
<name>A0A369L9P8_9ACTN</name>
<reference evidence="7 8" key="1">
    <citation type="journal article" date="2018" name="Elife">
        <title>Discovery and characterization of a prevalent human gut bacterial enzyme sufficient for the inactivation of a family of plant toxins.</title>
        <authorList>
            <person name="Koppel N."/>
            <person name="Bisanz J.E."/>
            <person name="Pandelia M.E."/>
            <person name="Turnbaugh P.J."/>
            <person name="Balskus E.P."/>
        </authorList>
    </citation>
    <scope>NUCLEOTIDE SEQUENCE [LARGE SCALE GENOMIC DNA]</scope>
    <source>
        <strain evidence="8">anaerobia AP69FAA</strain>
    </source>
</reference>
<comment type="caution">
    <text evidence="7">The sequence shown here is derived from an EMBL/GenBank/DDBJ whole genome shotgun (WGS) entry which is preliminary data.</text>
</comment>
<dbReference type="AlphaFoldDB" id="A0A369L9P8"/>
<dbReference type="SUPFAM" id="SSF50346">
    <property type="entry name" value="PRC-barrel domain"/>
    <property type="match status" value="1"/>
</dbReference>
<protein>
    <recommendedName>
        <fullName evidence="5">Ribosome maturation factor RimM</fullName>
    </recommendedName>
</protein>
<dbReference type="Gene3D" id="2.40.30.60">
    <property type="entry name" value="RimM"/>
    <property type="match status" value="1"/>
</dbReference>
<evidence type="ECO:0000256" key="5">
    <source>
        <dbReference type="HAMAP-Rule" id="MF_00014"/>
    </source>
</evidence>
<keyword evidence="1 5" id="KW-0963">Cytoplasm</keyword>
<dbReference type="Gene3D" id="2.30.30.240">
    <property type="entry name" value="PRC-barrel domain"/>
    <property type="match status" value="1"/>
</dbReference>
<dbReference type="InterPro" id="IPR011961">
    <property type="entry name" value="RimM"/>
</dbReference>
<proteinExistence type="inferred from homology"/>
<comment type="domain">
    <text evidence="5">The PRC barrel domain binds ribosomal protein uS19.</text>
</comment>
<evidence type="ECO:0000256" key="3">
    <source>
        <dbReference type="ARBA" id="ARBA00022552"/>
    </source>
</evidence>
<evidence type="ECO:0000313" key="8">
    <source>
        <dbReference type="Proteomes" id="UP000253792"/>
    </source>
</evidence>
<dbReference type="InterPro" id="IPR011033">
    <property type="entry name" value="PRC_barrel-like_sf"/>
</dbReference>
<keyword evidence="8" id="KW-1185">Reference proteome</keyword>
<dbReference type="PANTHER" id="PTHR33692">
    <property type="entry name" value="RIBOSOME MATURATION FACTOR RIMM"/>
    <property type="match status" value="1"/>
</dbReference>
<comment type="subunit">
    <text evidence="5">Binds ribosomal protein uS19.</text>
</comment>
<comment type="function">
    <text evidence="5">An accessory protein needed during the final step in the assembly of 30S ribosomal subunit, possibly for assembly of the head region. Essential for efficient processing of 16S rRNA. May be needed both before and after RbfA during the maturation of 16S rRNA. It has affinity for free ribosomal 30S subunits but not for 70S ribosomes.</text>
</comment>
<accession>A0A369L9P8</accession>
<feature type="domain" description="Ribosome maturation factor RimM PRC barrel" evidence="6">
    <location>
        <begin position="104"/>
        <end position="170"/>
    </location>
</feature>